<dbReference type="Proteomes" id="UP000694480">
    <property type="component" value="Unassembled WGS sequence"/>
</dbReference>
<dbReference type="AlphaFoldDB" id="A0A930YVA0"/>
<sequence length="164" mass="19228">MDVAHFRKLALKRQSEHRKFLAALKKKPPRNLDYLTQEIHEEVFEEIDCLKCANCCKTTGPLFTDADIERIAKFLRIRPGEFISRYLRTDEDGDRVLQQVPCTFLLPDNACSIYAVRPKACREYPHTDRKKIYQINHLTLQNTLICPAAYLAVEKLQRHLEQKK</sequence>
<protein>
    <submittedName>
        <fullName evidence="1">YkgJ family cysteine cluster protein</fullName>
    </submittedName>
</protein>
<dbReference type="RefSeq" id="WP_194738846.1">
    <property type="nucleotide sequence ID" value="NZ_JADKYY010000003.1"/>
</dbReference>
<accession>A0A930YVA0</accession>
<evidence type="ECO:0000313" key="1">
    <source>
        <dbReference type="EMBL" id="MBF5026926.1"/>
    </source>
</evidence>
<comment type="caution">
    <text evidence="1">The sequence shown here is derived from an EMBL/GenBank/DDBJ whole genome shotgun (WGS) entry which is preliminary data.</text>
</comment>
<keyword evidence="2" id="KW-1185">Reference proteome</keyword>
<dbReference type="EMBL" id="JADKYY010000003">
    <property type="protein sequence ID" value="MBF5026926.1"/>
    <property type="molecule type" value="Genomic_DNA"/>
</dbReference>
<reference evidence="1" key="1">
    <citation type="submission" date="2020-11" db="EMBL/GenBank/DDBJ databases">
        <title>Genome seq and assembly of Planobacterium sp.</title>
        <authorList>
            <person name="Chhetri G."/>
        </authorList>
    </citation>
    <scope>NUCLEOTIDE SEQUENCE</scope>
    <source>
        <strain evidence="1">GCR5</strain>
    </source>
</reference>
<proteinExistence type="predicted"/>
<evidence type="ECO:0000313" key="2">
    <source>
        <dbReference type="Proteomes" id="UP000694480"/>
    </source>
</evidence>
<organism evidence="1 2">
    <name type="scientific">Planobacterium oryzisoli</name>
    <dbReference type="NCBI Taxonomy" id="2771435"/>
    <lineage>
        <taxon>Bacteria</taxon>
        <taxon>Pseudomonadati</taxon>
        <taxon>Bacteroidota</taxon>
        <taxon>Flavobacteriia</taxon>
        <taxon>Flavobacteriales</taxon>
        <taxon>Weeksellaceae</taxon>
        <taxon>Chryseobacterium group</taxon>
        <taxon>Chryseobacterium</taxon>
    </lineage>
</organism>
<gene>
    <name evidence="1" type="ORF">IC612_03835</name>
</gene>
<dbReference type="PANTHER" id="PTHR35866:SF1">
    <property type="entry name" value="YKGJ FAMILY CYSTEINE CLUSTER PROTEIN"/>
    <property type="match status" value="1"/>
</dbReference>
<dbReference type="Pfam" id="PF03692">
    <property type="entry name" value="CxxCxxCC"/>
    <property type="match status" value="1"/>
</dbReference>
<dbReference type="PANTHER" id="PTHR35866">
    <property type="entry name" value="PUTATIVE-RELATED"/>
    <property type="match status" value="1"/>
</dbReference>
<name>A0A930YVA0_9FLAO</name>
<dbReference type="InterPro" id="IPR005358">
    <property type="entry name" value="Puta_zinc/iron-chelating_dom"/>
</dbReference>